<dbReference type="PROSITE" id="PS51707">
    <property type="entry name" value="CYTH"/>
    <property type="match status" value="1"/>
</dbReference>
<dbReference type="InterPro" id="IPR008173">
    <property type="entry name" value="Adenylyl_cyclase_CyaB"/>
</dbReference>
<accession>A0A0K0XVW5</accession>
<dbReference type="InterPro" id="IPR033469">
    <property type="entry name" value="CYTH-like_dom_sf"/>
</dbReference>
<sequence length="192" mass="21288">MCRFRSQVTIPAPGEEIATMPSNIEIKAKVNRPRALEELARQRSDGSAEVLHQDDTFFHCTNGRLKLRDFGNGRGELIAYRRADQAGPKTSRYSISPTDDPAGLRTTLSESLGILGRVRKRRLLLMAGRTRIHLDEVEGLGSFMELEVVLAPGESEAEGVREADELMQALGIEPADLIEGAYLDLLLTSERR</sequence>
<evidence type="ECO:0000259" key="1">
    <source>
        <dbReference type="PROSITE" id="PS51707"/>
    </source>
</evidence>
<dbReference type="SMART" id="SM01118">
    <property type="entry name" value="CYTH"/>
    <property type="match status" value="1"/>
</dbReference>
<dbReference type="Proteomes" id="UP000066624">
    <property type="component" value="Chromosome"/>
</dbReference>
<organism evidence="2 3">
    <name type="scientific">Wenzhouxiangella marina</name>
    <dbReference type="NCBI Taxonomy" id="1579979"/>
    <lineage>
        <taxon>Bacteria</taxon>
        <taxon>Pseudomonadati</taxon>
        <taxon>Pseudomonadota</taxon>
        <taxon>Gammaproteobacteria</taxon>
        <taxon>Chromatiales</taxon>
        <taxon>Wenzhouxiangellaceae</taxon>
        <taxon>Wenzhouxiangella</taxon>
    </lineage>
</organism>
<feature type="domain" description="CYTH" evidence="1">
    <location>
        <begin position="21"/>
        <end position="188"/>
    </location>
</feature>
<dbReference type="KEGG" id="wma:WM2015_1478"/>
<dbReference type="Gene3D" id="2.40.320.10">
    <property type="entry name" value="Hypothetical Protein Pfu-838710-001"/>
    <property type="match status" value="1"/>
</dbReference>
<gene>
    <name evidence="2" type="ORF">WM2015_1478</name>
</gene>
<evidence type="ECO:0000313" key="2">
    <source>
        <dbReference type="EMBL" id="AKS41849.1"/>
    </source>
</evidence>
<dbReference type="PANTHER" id="PTHR21028:SF2">
    <property type="entry name" value="CYTH DOMAIN-CONTAINING PROTEIN"/>
    <property type="match status" value="1"/>
</dbReference>
<reference evidence="3" key="1">
    <citation type="submission" date="2015-07" db="EMBL/GenBank/DDBJ databases">
        <authorList>
            <person name="Kim K.M."/>
        </authorList>
    </citation>
    <scope>NUCLEOTIDE SEQUENCE [LARGE SCALE GENOMIC DNA]</scope>
    <source>
        <strain evidence="3">KCTC 42284</strain>
    </source>
</reference>
<proteinExistence type="predicted"/>
<dbReference type="CDD" id="cd07890">
    <property type="entry name" value="CYTH-like_AC_IV-like"/>
    <property type="match status" value="1"/>
</dbReference>
<dbReference type="STRING" id="1579979.WM2015_1478"/>
<dbReference type="EMBL" id="CP012154">
    <property type="protein sequence ID" value="AKS41849.1"/>
    <property type="molecule type" value="Genomic_DNA"/>
</dbReference>
<evidence type="ECO:0000313" key="3">
    <source>
        <dbReference type="Proteomes" id="UP000066624"/>
    </source>
</evidence>
<dbReference type="PATRIC" id="fig|1579979.3.peg.1516"/>
<protein>
    <submittedName>
        <fullName evidence="2">Putative adenylyl cyclase CyaB</fullName>
    </submittedName>
</protein>
<dbReference type="PANTHER" id="PTHR21028">
    <property type="entry name" value="SI:CH211-156B7.4"/>
    <property type="match status" value="1"/>
</dbReference>
<dbReference type="AlphaFoldDB" id="A0A0K0XVW5"/>
<keyword evidence="3" id="KW-1185">Reference proteome</keyword>
<dbReference type="Pfam" id="PF01928">
    <property type="entry name" value="CYTH"/>
    <property type="match status" value="1"/>
</dbReference>
<dbReference type="InterPro" id="IPR023577">
    <property type="entry name" value="CYTH_domain"/>
</dbReference>
<dbReference type="SUPFAM" id="SSF55154">
    <property type="entry name" value="CYTH-like phosphatases"/>
    <property type="match status" value="1"/>
</dbReference>
<name>A0A0K0XVW5_9GAMM</name>